<organism evidence="1 2">
    <name type="scientific">Litoribrevibacter albus</name>
    <dbReference type="NCBI Taxonomy" id="1473156"/>
    <lineage>
        <taxon>Bacteria</taxon>
        <taxon>Pseudomonadati</taxon>
        <taxon>Pseudomonadota</taxon>
        <taxon>Gammaproteobacteria</taxon>
        <taxon>Oceanospirillales</taxon>
        <taxon>Oceanospirillaceae</taxon>
        <taxon>Litoribrevibacter</taxon>
    </lineage>
</organism>
<evidence type="ECO:0008006" key="3">
    <source>
        <dbReference type="Google" id="ProtNLM"/>
    </source>
</evidence>
<dbReference type="EMBL" id="BSNM01000011">
    <property type="protein sequence ID" value="GLQ31275.1"/>
    <property type="molecule type" value="Genomic_DNA"/>
</dbReference>
<evidence type="ECO:0000313" key="1">
    <source>
        <dbReference type="EMBL" id="GLQ31275.1"/>
    </source>
</evidence>
<gene>
    <name evidence="1" type="ORF">GCM10007876_17540</name>
</gene>
<keyword evidence="2" id="KW-1185">Reference proteome</keyword>
<proteinExistence type="predicted"/>
<dbReference type="Proteomes" id="UP001161389">
    <property type="component" value="Unassembled WGS sequence"/>
</dbReference>
<accession>A0AA37S8X5</accession>
<name>A0AA37S8X5_9GAMM</name>
<dbReference type="InterPro" id="IPR021431">
    <property type="entry name" value="DUF3080"/>
</dbReference>
<dbReference type="Pfam" id="PF11279">
    <property type="entry name" value="DUF3080"/>
    <property type="match status" value="1"/>
</dbReference>
<dbReference type="AlphaFoldDB" id="A0AA37S8X5"/>
<sequence>MEDYLWRLSNVLDQPDEAVNAPLISYPEKRGMSLSFSQHSIDLLDFLAMTGCQLQITAAHKNSGLGRVMMSSQSFLYQWQFLEDSDACLAYLESNDPELYRTLARVVEIKRQELAGHAWLAVWAGPEMRNYFGATQQWLSYDQAILLPADDFQLLMKIQEIVRGIQMSPELVIPSVAPYRESLEQVLSRISQTNRGGEVLTTLLDLAGMLNQGTRILESGMNGRLCPQGQVTQKAKILHTVFLKFYIGQVQPYMAFVHQQGAEWMNQFHTLLNGLEVQTPEAFASFEYTLNQTSADGSWQRYQRSMKAHTKAWQGLLSECGLMPGN</sequence>
<reference evidence="1" key="1">
    <citation type="journal article" date="2014" name="Int. J. Syst. Evol. Microbiol.">
        <title>Complete genome sequence of Corynebacterium casei LMG S-19264T (=DSM 44701T), isolated from a smear-ripened cheese.</title>
        <authorList>
            <consortium name="US DOE Joint Genome Institute (JGI-PGF)"/>
            <person name="Walter F."/>
            <person name="Albersmeier A."/>
            <person name="Kalinowski J."/>
            <person name="Ruckert C."/>
        </authorList>
    </citation>
    <scope>NUCLEOTIDE SEQUENCE</scope>
    <source>
        <strain evidence="1">NBRC 110071</strain>
    </source>
</reference>
<evidence type="ECO:0000313" key="2">
    <source>
        <dbReference type="Proteomes" id="UP001161389"/>
    </source>
</evidence>
<comment type="caution">
    <text evidence="1">The sequence shown here is derived from an EMBL/GenBank/DDBJ whole genome shotgun (WGS) entry which is preliminary data.</text>
</comment>
<reference evidence="1" key="2">
    <citation type="submission" date="2023-01" db="EMBL/GenBank/DDBJ databases">
        <title>Draft genome sequence of Litoribrevibacter albus strain NBRC 110071.</title>
        <authorList>
            <person name="Sun Q."/>
            <person name="Mori K."/>
        </authorList>
    </citation>
    <scope>NUCLEOTIDE SEQUENCE</scope>
    <source>
        <strain evidence="1">NBRC 110071</strain>
    </source>
</reference>
<protein>
    <recommendedName>
        <fullName evidence="3">DUF3080 family protein</fullName>
    </recommendedName>
</protein>